<dbReference type="InterPro" id="IPR005675">
    <property type="entry name" value="Citramal_synthase"/>
</dbReference>
<comment type="similarity">
    <text evidence="2 9">Belongs to the alpha-IPM synthase/homocitrate synthase family.</text>
</comment>
<name>A0A4R7I1X8_9ACTN</name>
<evidence type="ECO:0000256" key="3">
    <source>
        <dbReference type="ARBA" id="ARBA00022605"/>
    </source>
</evidence>
<dbReference type="UniPathway" id="UPA00047">
    <property type="reaction ID" value="UER00066"/>
</dbReference>
<dbReference type="Pfam" id="PF00682">
    <property type="entry name" value="HMGL-like"/>
    <property type="match status" value="1"/>
</dbReference>
<dbReference type="InterPro" id="IPR036230">
    <property type="entry name" value="LeuA_allosteric_dom_sf"/>
</dbReference>
<comment type="caution">
    <text evidence="11">The sequence shown here is derived from an EMBL/GenBank/DDBJ whole genome shotgun (WGS) entry which is preliminary data.</text>
</comment>
<keyword evidence="3" id="KW-0028">Amino-acid biosynthesis</keyword>
<dbReference type="Gene3D" id="3.30.160.270">
    <property type="match status" value="1"/>
</dbReference>
<evidence type="ECO:0000256" key="4">
    <source>
        <dbReference type="ARBA" id="ARBA00022624"/>
    </source>
</evidence>
<dbReference type="InterPro" id="IPR054691">
    <property type="entry name" value="LeuA/HCS_post-cat"/>
</dbReference>
<evidence type="ECO:0000256" key="5">
    <source>
        <dbReference type="ARBA" id="ARBA00022679"/>
    </source>
</evidence>
<reference evidence="11 12" key="1">
    <citation type="submission" date="2019-03" db="EMBL/GenBank/DDBJ databases">
        <title>Sequencing the genomes of 1000 actinobacteria strains.</title>
        <authorList>
            <person name="Klenk H.-P."/>
        </authorList>
    </citation>
    <scope>NUCLEOTIDE SEQUENCE [LARGE SCALE GENOMIC DNA]</scope>
    <source>
        <strain evidence="11 12">DSM 18936</strain>
    </source>
</reference>
<dbReference type="Gene3D" id="3.20.20.70">
    <property type="entry name" value="Aldolase class I"/>
    <property type="match status" value="1"/>
</dbReference>
<evidence type="ECO:0000256" key="8">
    <source>
        <dbReference type="NCBIfam" id="TIGR00977"/>
    </source>
</evidence>
<dbReference type="Pfam" id="PF22617">
    <property type="entry name" value="HCS_D2"/>
    <property type="match status" value="1"/>
</dbReference>
<feature type="domain" description="Pyruvate carboxyltransferase" evidence="10">
    <location>
        <begin position="5"/>
        <end position="270"/>
    </location>
</feature>
<dbReference type="NCBIfam" id="TIGR00977">
    <property type="entry name" value="citramal_synth"/>
    <property type="match status" value="1"/>
</dbReference>
<dbReference type="GO" id="GO:0003852">
    <property type="term" value="F:2-isopropylmalate synthase activity"/>
    <property type="evidence" value="ECO:0007669"/>
    <property type="project" value="InterPro"/>
</dbReference>
<organism evidence="11 12">
    <name type="scientific">Ilumatobacter fluminis</name>
    <dbReference type="NCBI Taxonomy" id="467091"/>
    <lineage>
        <taxon>Bacteria</taxon>
        <taxon>Bacillati</taxon>
        <taxon>Actinomycetota</taxon>
        <taxon>Acidimicrobiia</taxon>
        <taxon>Acidimicrobiales</taxon>
        <taxon>Ilumatobacteraceae</taxon>
        <taxon>Ilumatobacter</taxon>
    </lineage>
</organism>
<dbReference type="GO" id="GO:0043714">
    <property type="term" value="F:(R)-citramalate synthase activity"/>
    <property type="evidence" value="ECO:0007669"/>
    <property type="project" value="UniProtKB-UniRule"/>
</dbReference>
<dbReference type="EC" id="2.3.3.21" evidence="8"/>
<evidence type="ECO:0000256" key="7">
    <source>
        <dbReference type="ARBA" id="ARBA00048263"/>
    </source>
</evidence>
<evidence type="ECO:0000313" key="12">
    <source>
        <dbReference type="Proteomes" id="UP000294558"/>
    </source>
</evidence>
<dbReference type="PROSITE" id="PS00815">
    <property type="entry name" value="AIPM_HOMOCIT_SYNTH_1"/>
    <property type="match status" value="1"/>
</dbReference>
<dbReference type="SUPFAM" id="SSF110921">
    <property type="entry name" value="2-isopropylmalate synthase LeuA, allosteric (dimerisation) domain"/>
    <property type="match status" value="1"/>
</dbReference>
<evidence type="ECO:0000256" key="6">
    <source>
        <dbReference type="ARBA" id="ARBA00023304"/>
    </source>
</evidence>
<dbReference type="EMBL" id="SOAU01000001">
    <property type="protein sequence ID" value="TDT16879.1"/>
    <property type="molecule type" value="Genomic_DNA"/>
</dbReference>
<dbReference type="CDD" id="cd07941">
    <property type="entry name" value="DRE_TIM_LeuA3"/>
    <property type="match status" value="1"/>
</dbReference>
<dbReference type="Gene3D" id="1.10.238.260">
    <property type="match status" value="1"/>
</dbReference>
<evidence type="ECO:0000256" key="1">
    <source>
        <dbReference type="ARBA" id="ARBA00004743"/>
    </source>
</evidence>
<comment type="pathway">
    <text evidence="1">Amino-acid biosynthesis; L-isoleucine biosynthesis; 2-oxobutanoate from pyruvate: step 1/3.</text>
</comment>
<protein>
    <recommendedName>
        <fullName evidence="8">Citramalate synthase</fullName>
        <ecNumber evidence="8">2.3.3.21</ecNumber>
    </recommendedName>
</protein>
<dbReference type="SUPFAM" id="SSF51569">
    <property type="entry name" value="Aldolase"/>
    <property type="match status" value="1"/>
</dbReference>
<evidence type="ECO:0000256" key="9">
    <source>
        <dbReference type="RuleBase" id="RU003523"/>
    </source>
</evidence>
<dbReference type="SMART" id="SM00917">
    <property type="entry name" value="LeuA_dimer"/>
    <property type="match status" value="1"/>
</dbReference>
<dbReference type="InterPro" id="IPR000891">
    <property type="entry name" value="PYR_CT"/>
</dbReference>
<dbReference type="PROSITE" id="PS50991">
    <property type="entry name" value="PYR_CT"/>
    <property type="match status" value="1"/>
</dbReference>
<comment type="catalytic activity">
    <reaction evidence="7">
        <text>pyruvate + acetyl-CoA + H2O = (3R)-citramalate + CoA + H(+)</text>
        <dbReference type="Rhea" id="RHEA:19045"/>
        <dbReference type="ChEBI" id="CHEBI:15361"/>
        <dbReference type="ChEBI" id="CHEBI:15377"/>
        <dbReference type="ChEBI" id="CHEBI:15378"/>
        <dbReference type="ChEBI" id="CHEBI:30934"/>
        <dbReference type="ChEBI" id="CHEBI:57287"/>
        <dbReference type="ChEBI" id="CHEBI:57288"/>
        <dbReference type="EC" id="2.3.3.21"/>
    </reaction>
</comment>
<gene>
    <name evidence="11" type="ORF">BDK89_2480</name>
</gene>
<dbReference type="GO" id="GO:0009098">
    <property type="term" value="P:L-leucine biosynthetic process"/>
    <property type="evidence" value="ECO:0007669"/>
    <property type="project" value="InterPro"/>
</dbReference>
<sequence>MSTPVEIFDTTLRDGLQVEGVTATVEDKLRIAEQLDHLGVHFIEGGWPGANPKDIEFFARAATDLSLTTSTFVAFGSTRRPRGKVDEDQTLQHLLDANTSAVCIVAKSSDDHVTEALKTTLDEGSAMIADSVEFLLAHDRQVLVDMEHFFDGFKANPEFSFRALEAAVVKGASHVVLCDTNGGSLPHEVEDIVRQVHAHVGNDVVIGIHCHDDTGCAVANSMAAVRGGARHVQGTLNGLGERTGNANLTSIIPNLQLKQDYTCLPEGRIERLTVVSHRVAETLNRAVDPQAPYVGSSAFAHKAGLHVSAIARAKDAYEHVDPAAVGNGTRFVVSEMAGRATIQMKADDLGIELDGPAINGVIDDLKRLEHEGYHFEAADASLELLMRRAAGWQHDFFEVESMRLITDELGDVFNTEATVKVRVGDERHVFTAEGNGPVNAIDTALRRAVGRAYPALADIHLTDYKVRILDGGEATGAVTRVLLTATNGERDWTTIGVSANIIEASWRALEDSVVYGLLHAPS</sequence>
<dbReference type="Pfam" id="PF08502">
    <property type="entry name" value="LeuA_dimer"/>
    <property type="match status" value="1"/>
</dbReference>
<dbReference type="OrthoDB" id="9803573at2"/>
<evidence type="ECO:0000256" key="2">
    <source>
        <dbReference type="ARBA" id="ARBA00006154"/>
    </source>
</evidence>
<dbReference type="PROSITE" id="PS00816">
    <property type="entry name" value="AIPM_HOMOCIT_SYNTH_2"/>
    <property type="match status" value="1"/>
</dbReference>
<accession>A0A4R7I1X8</accession>
<dbReference type="PANTHER" id="PTHR43538">
    <property type="entry name" value="ALPHA-IPM SYNTHASE/HOMOCITRATE SYNTHASE"/>
    <property type="match status" value="1"/>
</dbReference>
<dbReference type="InterPro" id="IPR002034">
    <property type="entry name" value="AIPM/Hcit_synth_CS"/>
</dbReference>
<proteinExistence type="inferred from homology"/>
<dbReference type="GO" id="GO:0009097">
    <property type="term" value="P:isoleucine biosynthetic process"/>
    <property type="evidence" value="ECO:0007669"/>
    <property type="project" value="UniProtKB-UniRule"/>
</dbReference>
<dbReference type="AlphaFoldDB" id="A0A4R7I1X8"/>
<keyword evidence="6" id="KW-0100">Branched-chain amino acid biosynthesis</keyword>
<keyword evidence="12" id="KW-1185">Reference proteome</keyword>
<keyword evidence="5 9" id="KW-0808">Transferase</keyword>
<dbReference type="Proteomes" id="UP000294558">
    <property type="component" value="Unassembled WGS sequence"/>
</dbReference>
<dbReference type="InterPro" id="IPR013785">
    <property type="entry name" value="Aldolase_TIM"/>
</dbReference>
<dbReference type="RefSeq" id="WP_133869211.1">
    <property type="nucleotide sequence ID" value="NZ_SOAU01000001.1"/>
</dbReference>
<evidence type="ECO:0000259" key="10">
    <source>
        <dbReference type="PROSITE" id="PS50991"/>
    </source>
</evidence>
<keyword evidence="4" id="KW-0412">Isoleucine biosynthesis</keyword>
<dbReference type="PANTHER" id="PTHR43538:SF1">
    <property type="entry name" value="(R)-CITRAMALATE SYNTHASE"/>
    <property type="match status" value="1"/>
</dbReference>
<dbReference type="InterPro" id="IPR013709">
    <property type="entry name" value="2-isopropylmalate_synth_dimer"/>
</dbReference>
<evidence type="ECO:0000313" key="11">
    <source>
        <dbReference type="EMBL" id="TDT16879.1"/>
    </source>
</evidence>